<keyword evidence="3" id="KW-0597">Phosphoprotein</keyword>
<dbReference type="PANTHER" id="PTHR45453:SF1">
    <property type="entry name" value="PHOSPHATE REGULON SENSOR PROTEIN PHOR"/>
    <property type="match status" value="1"/>
</dbReference>
<keyword evidence="7" id="KW-0812">Transmembrane</keyword>
<keyword evidence="7" id="KW-0472">Membrane</keyword>
<dbReference type="EC" id="2.7.13.3" evidence="2"/>
<name>A0A4R0MW61_9SPHI</name>
<feature type="transmembrane region" description="Helical" evidence="7">
    <location>
        <begin position="12"/>
        <end position="33"/>
    </location>
</feature>
<dbReference type="InterPro" id="IPR003661">
    <property type="entry name" value="HisK_dim/P_dom"/>
</dbReference>
<dbReference type="InterPro" id="IPR005467">
    <property type="entry name" value="His_kinase_dom"/>
</dbReference>
<comment type="catalytic activity">
    <reaction evidence="1">
        <text>ATP + protein L-histidine = ADP + protein N-phospho-L-histidine.</text>
        <dbReference type="EC" id="2.7.13.3"/>
    </reaction>
</comment>
<dbReference type="InterPro" id="IPR003594">
    <property type="entry name" value="HATPase_dom"/>
</dbReference>
<evidence type="ECO:0000259" key="8">
    <source>
        <dbReference type="PROSITE" id="PS50109"/>
    </source>
</evidence>
<evidence type="ECO:0000256" key="5">
    <source>
        <dbReference type="ARBA" id="ARBA00022777"/>
    </source>
</evidence>
<evidence type="ECO:0000313" key="10">
    <source>
        <dbReference type="Proteomes" id="UP000292884"/>
    </source>
</evidence>
<keyword evidence="6" id="KW-0902">Two-component regulatory system</keyword>
<feature type="transmembrane region" description="Helical" evidence="7">
    <location>
        <begin position="243"/>
        <end position="263"/>
    </location>
</feature>
<dbReference type="CDD" id="cd00082">
    <property type="entry name" value="HisKA"/>
    <property type="match status" value="1"/>
</dbReference>
<keyword evidence="7" id="KW-1133">Transmembrane helix</keyword>
<dbReference type="Gene3D" id="1.10.287.130">
    <property type="match status" value="1"/>
</dbReference>
<dbReference type="OrthoDB" id="921707at2"/>
<proteinExistence type="predicted"/>
<dbReference type="Gene3D" id="3.30.565.10">
    <property type="entry name" value="Histidine kinase-like ATPase, C-terminal domain"/>
    <property type="match status" value="1"/>
</dbReference>
<dbReference type="SUPFAM" id="SSF55874">
    <property type="entry name" value="ATPase domain of HSP90 chaperone/DNA topoisomerase II/histidine kinase"/>
    <property type="match status" value="1"/>
</dbReference>
<dbReference type="GO" id="GO:0004721">
    <property type="term" value="F:phosphoprotein phosphatase activity"/>
    <property type="evidence" value="ECO:0007669"/>
    <property type="project" value="TreeGrafter"/>
</dbReference>
<dbReference type="CDD" id="cd00075">
    <property type="entry name" value="HATPase"/>
    <property type="match status" value="1"/>
</dbReference>
<dbReference type="Pfam" id="PF02518">
    <property type="entry name" value="HATPase_c"/>
    <property type="match status" value="1"/>
</dbReference>
<evidence type="ECO:0000313" key="9">
    <source>
        <dbReference type="EMBL" id="TCC90462.1"/>
    </source>
</evidence>
<dbReference type="InterPro" id="IPR036890">
    <property type="entry name" value="HATPase_C_sf"/>
</dbReference>
<dbReference type="PRINTS" id="PR00344">
    <property type="entry name" value="BCTRLSENSOR"/>
</dbReference>
<dbReference type="SUPFAM" id="SSF47384">
    <property type="entry name" value="Homodimeric domain of signal transducing histidine kinase"/>
    <property type="match status" value="1"/>
</dbReference>
<dbReference type="GO" id="GO:0000155">
    <property type="term" value="F:phosphorelay sensor kinase activity"/>
    <property type="evidence" value="ECO:0007669"/>
    <property type="project" value="InterPro"/>
</dbReference>
<comment type="caution">
    <text evidence="9">The sequence shown here is derived from an EMBL/GenBank/DDBJ whole genome shotgun (WGS) entry which is preliminary data.</text>
</comment>
<accession>A0A4R0MW61</accession>
<reference evidence="9 10" key="1">
    <citation type="submission" date="2019-02" db="EMBL/GenBank/DDBJ databases">
        <title>Pedobacter sp. RP-1-13 sp. nov., isolated from Arctic soil.</title>
        <authorList>
            <person name="Dahal R.H."/>
        </authorList>
    </citation>
    <scope>NUCLEOTIDE SEQUENCE [LARGE SCALE GENOMIC DNA]</scope>
    <source>
        <strain evidence="9 10">RP-1-13</strain>
    </source>
</reference>
<dbReference type="PANTHER" id="PTHR45453">
    <property type="entry name" value="PHOSPHATE REGULON SENSOR PROTEIN PHOR"/>
    <property type="match status" value="1"/>
</dbReference>
<sequence length="494" mass="56485">MSLMFVSMQKNIVFILVLMSCCVTGITGLQLYWNYKNYQTVVANFKKDANNALDIAVDREMAQRRATLVLIVKKWLADTTIVTITCDTLNKDHRTAFTMEDVVPYYADEKADKITLGISDFKDKVGKITPKAKTIFINHFGEIVKGDLNQSTVYYYTQGLGHRIEDAFKSSKFNQSNFSKIYKEELAKRQISTSFNLNTNSAQQKGLFITHKANTAFRRPYVNALIWASLENPNSYYLREMKWLIISSLLLIAITLFCFYYTIKILLNQHKLVAIKNEFISNMTHEIHTPLSSIQITTEALQRFNLDDETKEKYIDIILYQTKKLNLLSEEILASAKLENAEFTMNENIDLDELTLSLIKHTSLPENINLKYTPSEKNMVIKGNKTHLTRSIANILENAIKYNTSTNPTIEFKIARSQKAINLSIIDNGPGIADEFKQKIFEQFYRIPTGNIHDIKGYGLGLSYVKKVISEHKGSIMISDNHPNGSIFSINLPR</sequence>
<evidence type="ECO:0000256" key="7">
    <source>
        <dbReference type="SAM" id="Phobius"/>
    </source>
</evidence>
<keyword evidence="5 9" id="KW-0418">Kinase</keyword>
<keyword evidence="4" id="KW-0808">Transferase</keyword>
<protein>
    <recommendedName>
        <fullName evidence="2">histidine kinase</fullName>
        <ecNumber evidence="2">2.7.13.3</ecNumber>
    </recommendedName>
</protein>
<dbReference type="EMBL" id="SJSK01000003">
    <property type="protein sequence ID" value="TCC90462.1"/>
    <property type="molecule type" value="Genomic_DNA"/>
</dbReference>
<dbReference type="Pfam" id="PF00512">
    <property type="entry name" value="HisKA"/>
    <property type="match status" value="1"/>
</dbReference>
<evidence type="ECO:0000256" key="3">
    <source>
        <dbReference type="ARBA" id="ARBA00022553"/>
    </source>
</evidence>
<evidence type="ECO:0000256" key="4">
    <source>
        <dbReference type="ARBA" id="ARBA00022679"/>
    </source>
</evidence>
<dbReference type="SMART" id="SM00388">
    <property type="entry name" value="HisKA"/>
    <property type="match status" value="1"/>
</dbReference>
<feature type="domain" description="Histidine kinase" evidence="8">
    <location>
        <begin position="282"/>
        <end position="494"/>
    </location>
</feature>
<dbReference type="PROSITE" id="PS50109">
    <property type="entry name" value="HIS_KIN"/>
    <property type="match status" value="1"/>
</dbReference>
<dbReference type="Proteomes" id="UP000292884">
    <property type="component" value="Unassembled WGS sequence"/>
</dbReference>
<evidence type="ECO:0000256" key="2">
    <source>
        <dbReference type="ARBA" id="ARBA00012438"/>
    </source>
</evidence>
<gene>
    <name evidence="9" type="ORF">EZ428_14400</name>
</gene>
<dbReference type="SMART" id="SM00387">
    <property type="entry name" value="HATPase_c"/>
    <property type="match status" value="1"/>
</dbReference>
<keyword evidence="10" id="KW-1185">Reference proteome</keyword>
<dbReference type="GO" id="GO:0005886">
    <property type="term" value="C:plasma membrane"/>
    <property type="evidence" value="ECO:0007669"/>
    <property type="project" value="TreeGrafter"/>
</dbReference>
<dbReference type="GO" id="GO:0016036">
    <property type="term" value="P:cellular response to phosphate starvation"/>
    <property type="evidence" value="ECO:0007669"/>
    <property type="project" value="TreeGrafter"/>
</dbReference>
<evidence type="ECO:0000256" key="1">
    <source>
        <dbReference type="ARBA" id="ARBA00000085"/>
    </source>
</evidence>
<organism evidence="9 10">
    <name type="scientific">Pedobacter frigiditerrae</name>
    <dbReference type="NCBI Taxonomy" id="2530452"/>
    <lineage>
        <taxon>Bacteria</taxon>
        <taxon>Pseudomonadati</taxon>
        <taxon>Bacteroidota</taxon>
        <taxon>Sphingobacteriia</taxon>
        <taxon>Sphingobacteriales</taxon>
        <taxon>Sphingobacteriaceae</taxon>
        <taxon>Pedobacter</taxon>
    </lineage>
</organism>
<dbReference type="AlphaFoldDB" id="A0A4R0MW61"/>
<dbReference type="InterPro" id="IPR004358">
    <property type="entry name" value="Sig_transdc_His_kin-like_C"/>
</dbReference>
<dbReference type="InterPro" id="IPR036097">
    <property type="entry name" value="HisK_dim/P_sf"/>
</dbReference>
<evidence type="ECO:0000256" key="6">
    <source>
        <dbReference type="ARBA" id="ARBA00023012"/>
    </source>
</evidence>
<dbReference type="InterPro" id="IPR050351">
    <property type="entry name" value="BphY/WalK/GraS-like"/>
</dbReference>